<dbReference type="GO" id="GO:0006457">
    <property type="term" value="P:protein folding"/>
    <property type="evidence" value="ECO:0007669"/>
    <property type="project" value="InterPro"/>
</dbReference>
<keyword evidence="11" id="KW-1185">Reference proteome</keyword>
<dbReference type="InterPro" id="IPR039461">
    <property type="entry name" value="Peptidase_M49"/>
</dbReference>
<reference evidence="10" key="1">
    <citation type="submission" date="2022-10" db="EMBL/GenBank/DDBJ databases">
        <title>Novel sulphate-reducing endosymbionts in the free-living metamonad Anaeramoeba.</title>
        <authorList>
            <person name="Jerlstrom-Hultqvist J."/>
            <person name="Cepicka I."/>
            <person name="Gallot-Lavallee L."/>
            <person name="Salas-Leiva D."/>
            <person name="Curtis B.A."/>
            <person name="Zahonova K."/>
            <person name="Pipaliya S."/>
            <person name="Dacks J."/>
            <person name="Roger A.J."/>
        </authorList>
    </citation>
    <scope>NUCLEOTIDE SEQUENCE</scope>
    <source>
        <strain evidence="10">BMAN</strain>
    </source>
</reference>
<keyword evidence="6" id="KW-0143">Chaperone</keyword>
<dbReference type="PRINTS" id="PR00625">
    <property type="entry name" value="JDOMAIN"/>
</dbReference>
<accession>A0A9Q0REI1</accession>
<dbReference type="SUPFAM" id="SSF49493">
    <property type="entry name" value="HSP40/DnaJ peptide-binding domain"/>
    <property type="match status" value="2"/>
</dbReference>
<proteinExistence type="inferred from homology"/>
<name>A0A9Q0REI1_ANAIG</name>
<dbReference type="PANTHER" id="PTHR23422">
    <property type="entry name" value="DIPEPTIDYL PEPTIDASE III-RELATED"/>
    <property type="match status" value="1"/>
</dbReference>
<dbReference type="PROSITE" id="PS50076">
    <property type="entry name" value="DNAJ_2"/>
    <property type="match status" value="1"/>
</dbReference>
<dbReference type="PROSITE" id="PS51188">
    <property type="entry name" value="ZF_CR"/>
    <property type="match status" value="1"/>
</dbReference>
<evidence type="ECO:0000256" key="2">
    <source>
        <dbReference type="ARBA" id="ARBA00022737"/>
    </source>
</evidence>
<feature type="zinc finger region" description="CR-type" evidence="7">
    <location>
        <begin position="908"/>
        <end position="986"/>
    </location>
</feature>
<dbReference type="GO" id="GO:0005737">
    <property type="term" value="C:cytoplasm"/>
    <property type="evidence" value="ECO:0007669"/>
    <property type="project" value="TreeGrafter"/>
</dbReference>
<dbReference type="EMBL" id="JAPDFW010000059">
    <property type="protein sequence ID" value="KAJ5076708.1"/>
    <property type="molecule type" value="Genomic_DNA"/>
</dbReference>
<keyword evidence="4" id="KW-0378">Hydrolase</keyword>
<organism evidence="10 11">
    <name type="scientific">Anaeramoeba ignava</name>
    <name type="common">Anaerobic marine amoeba</name>
    <dbReference type="NCBI Taxonomy" id="1746090"/>
    <lineage>
        <taxon>Eukaryota</taxon>
        <taxon>Metamonada</taxon>
        <taxon>Anaeramoebidae</taxon>
        <taxon>Anaeramoeba</taxon>
    </lineage>
</organism>
<evidence type="ECO:0000256" key="3">
    <source>
        <dbReference type="ARBA" id="ARBA00022771"/>
    </source>
</evidence>
<dbReference type="OrthoDB" id="4694525at2759"/>
<dbReference type="InterPro" id="IPR001305">
    <property type="entry name" value="HSP_DnaJ_Cys-rich_dom"/>
</dbReference>
<dbReference type="Pfam" id="PF03571">
    <property type="entry name" value="Peptidase_M49"/>
    <property type="match status" value="1"/>
</dbReference>
<dbReference type="Pfam" id="PF00684">
    <property type="entry name" value="DnaJ_CXXCXGXG"/>
    <property type="match status" value="1"/>
</dbReference>
<keyword evidence="2" id="KW-0677">Repeat</keyword>
<evidence type="ECO:0000256" key="1">
    <source>
        <dbReference type="ARBA" id="ARBA00022723"/>
    </source>
</evidence>
<dbReference type="Gene3D" id="3.30.540.30">
    <property type="match status" value="3"/>
</dbReference>
<dbReference type="CDD" id="cd10719">
    <property type="entry name" value="DnaJ_zf"/>
    <property type="match status" value="1"/>
</dbReference>
<protein>
    <submittedName>
        <fullName evidence="10">Dipeptidyl peptidase 3</fullName>
    </submittedName>
</protein>
<dbReference type="CDD" id="cd06257">
    <property type="entry name" value="DnaJ"/>
    <property type="match status" value="1"/>
</dbReference>
<keyword evidence="1 7" id="KW-0479">Metal-binding</keyword>
<evidence type="ECO:0000256" key="4">
    <source>
        <dbReference type="ARBA" id="ARBA00022801"/>
    </source>
</evidence>
<dbReference type="SUPFAM" id="SSF57938">
    <property type="entry name" value="DnaJ/Hsp40 cysteine-rich domain"/>
    <property type="match status" value="1"/>
</dbReference>
<dbReference type="InterPro" id="IPR008971">
    <property type="entry name" value="HSP40/DnaJ_pept-bd"/>
</dbReference>
<evidence type="ECO:0000259" key="8">
    <source>
        <dbReference type="PROSITE" id="PS50076"/>
    </source>
</evidence>
<evidence type="ECO:0000313" key="10">
    <source>
        <dbReference type="EMBL" id="KAJ5076708.1"/>
    </source>
</evidence>
<dbReference type="HAMAP" id="MF_01152">
    <property type="entry name" value="DnaJ"/>
    <property type="match status" value="1"/>
</dbReference>
<dbReference type="InterPro" id="IPR012724">
    <property type="entry name" value="DnaJ"/>
</dbReference>
<evidence type="ECO:0000256" key="6">
    <source>
        <dbReference type="ARBA" id="ARBA00023186"/>
    </source>
</evidence>
<dbReference type="InterPro" id="IPR036869">
    <property type="entry name" value="J_dom_sf"/>
</dbReference>
<dbReference type="Gene3D" id="2.60.260.20">
    <property type="entry name" value="Urease metallochaperone UreE, N-terminal domain"/>
    <property type="match status" value="2"/>
</dbReference>
<evidence type="ECO:0000256" key="5">
    <source>
        <dbReference type="ARBA" id="ARBA00022833"/>
    </source>
</evidence>
<keyword evidence="5 7" id="KW-0862">Zinc</keyword>
<dbReference type="SUPFAM" id="SSF46565">
    <property type="entry name" value="Chaperone J-domain"/>
    <property type="match status" value="1"/>
</dbReference>
<dbReference type="GO" id="GO:0008239">
    <property type="term" value="F:dipeptidyl-peptidase activity"/>
    <property type="evidence" value="ECO:0007669"/>
    <property type="project" value="TreeGrafter"/>
</dbReference>
<dbReference type="FunFam" id="2.10.230.10:FF:000002">
    <property type="entry name" value="Molecular chaperone DnaJ"/>
    <property type="match status" value="1"/>
</dbReference>
<dbReference type="InterPro" id="IPR036410">
    <property type="entry name" value="HSP_DnaJ_Cys-rich_dom_sf"/>
</dbReference>
<dbReference type="GO" id="GO:0031072">
    <property type="term" value="F:heat shock protein binding"/>
    <property type="evidence" value="ECO:0007669"/>
    <property type="project" value="InterPro"/>
</dbReference>
<dbReference type="Pfam" id="PF00226">
    <property type="entry name" value="DnaJ"/>
    <property type="match status" value="1"/>
</dbReference>
<feature type="domain" description="J" evidence="8">
    <location>
        <begin position="772"/>
        <end position="840"/>
    </location>
</feature>
<comment type="caution">
    <text evidence="10">The sequence shown here is derived from an EMBL/GenBank/DDBJ whole genome shotgun (WGS) entry which is preliminary data.</text>
</comment>
<keyword evidence="3 7" id="KW-0863">Zinc-finger</keyword>
<gene>
    <name evidence="10" type="ORF">M0811_00025</name>
</gene>
<dbReference type="CDD" id="cd10747">
    <property type="entry name" value="DnaJ_C"/>
    <property type="match status" value="1"/>
</dbReference>
<evidence type="ECO:0000313" key="11">
    <source>
        <dbReference type="Proteomes" id="UP001149090"/>
    </source>
</evidence>
<dbReference type="InterPro" id="IPR001623">
    <property type="entry name" value="DnaJ_domain"/>
</dbReference>
<dbReference type="GO" id="GO:0009408">
    <property type="term" value="P:response to heat"/>
    <property type="evidence" value="ECO:0007669"/>
    <property type="project" value="InterPro"/>
</dbReference>
<dbReference type="PANTHER" id="PTHR23422:SF11">
    <property type="entry name" value="DIPEPTIDYL PEPTIDASE 3"/>
    <property type="match status" value="1"/>
</dbReference>
<dbReference type="GO" id="GO:0008270">
    <property type="term" value="F:zinc ion binding"/>
    <property type="evidence" value="ECO:0007669"/>
    <property type="project" value="UniProtKB-KW"/>
</dbReference>
<dbReference type="Gene3D" id="1.10.287.110">
    <property type="entry name" value="DnaJ domain"/>
    <property type="match status" value="1"/>
</dbReference>
<evidence type="ECO:0000259" key="9">
    <source>
        <dbReference type="PROSITE" id="PS51188"/>
    </source>
</evidence>
<evidence type="ECO:0000256" key="7">
    <source>
        <dbReference type="PROSITE-ProRule" id="PRU00546"/>
    </source>
</evidence>
<dbReference type="GO" id="GO:0051082">
    <property type="term" value="F:unfolded protein binding"/>
    <property type="evidence" value="ECO:0007669"/>
    <property type="project" value="InterPro"/>
</dbReference>
<feature type="domain" description="CR-type" evidence="9">
    <location>
        <begin position="908"/>
        <end position="986"/>
    </location>
</feature>
<dbReference type="GO" id="GO:0005524">
    <property type="term" value="F:ATP binding"/>
    <property type="evidence" value="ECO:0007669"/>
    <property type="project" value="InterPro"/>
</dbReference>
<sequence>MSEEERKIYQVTEGTPIYFLGAKNSFDQLPNNEKFYAYYISQASWFAAIISMYQTSLESPYIFSIILELFKEEKPEDLKKSSGVDEKVFQGFMDYLAVFLGNMGNYRGFGDQKIVPRITEEEFSKIISSSTKKDVVIPLYEKVKDRIFSLSDEEKTLGFPGEGISTYYSPNIRKPDIELAQKFLDSIKLMPNTTRLFKNDEDGSFIIKMASVEKQEEKTFTFEEKKFILRYGDYSYLLKKMAENLTKAIDYASNETEKKMLAAYARHFTVGNIEDFAESQYEWVKDKSPNVETNIGFIESYRDPMGVRCESEGWVACVDLEQSKKFANLVAKATELIPNLPWPKDFELETFLAPDFTSINVLTFGGSGVPLGINVPNLPWRDRGFKNVNLQNVLLSRVTDKVSFLNKEDEELAIKYFVGSFEVQVGLHELLGHGTGKLLMENPDGSLNFDPKAIDPTTGKPIAKWYKPGETYDGKFTTLASSMEECRAESVGLFLCVNDDVLRIFGFNDEKEKQNVIYINWLWLLRSSVIGIEHYSPEQKLWKQAHCCARFAILRKVMEAGIIKIVLNEKEDNMTIELDRDQILSKGVQAMHDLLMHINVYKSTGNYQDAKEMFDKLIFVDDFFLKVRKIVMLHKTPRPIYIQSNFKIENDQKTIDVIEYEKTTDGMIQSFIERFKDFSMETSLSVGNHSLISNSFIEKKILFLFTKYPFSSLKKKTKTFPKTILTKTFQTKIPNIKERIKPIIKIKNINSILTKECKQVRFYTSAPTPPKSLYEILGVSKNATKEEIKDKYYELVKKNHPDIQKTEKDKKLAAEKLAEINNAFEILGNDEKRQNYDMEQSQSHSKFGFGFGANQDIFSGFNDFFRSFTGQAHTGTSNTAYGHANETGRRGEDIRVRLEVDFMEAVKGCTKEIRYPRNIRCEKCIGTGSEPGTKVTKCDTCKGTGYVVGSNGVFHYQSPCNVCHGTGKKIEKYCSKCKGTGLFTSKETLSLQIPQGIDSNQAIPFAQKGNQGIQGGEAGDLYVIISVRDHPVFVRVNYDLHIQVPLNISQAILGSKISIPTLDKDALVNTPPGVQDGSINILKGKGITGRASNPFNSSYFVTGDLIIHYKVNIPSHLSKEQKDLIEKFSRFEKKETPKATEEFRRKFQ</sequence>
<dbReference type="AlphaFoldDB" id="A0A9Q0REI1"/>
<dbReference type="InterPro" id="IPR002939">
    <property type="entry name" value="DnaJ_C"/>
</dbReference>
<dbReference type="Proteomes" id="UP001149090">
    <property type="component" value="Unassembled WGS sequence"/>
</dbReference>
<dbReference type="Gene3D" id="2.10.230.10">
    <property type="entry name" value="Heat shock protein DnaJ, cysteine-rich domain"/>
    <property type="match status" value="1"/>
</dbReference>
<dbReference type="SMART" id="SM00271">
    <property type="entry name" value="DnaJ"/>
    <property type="match status" value="1"/>
</dbReference>
<dbReference type="Pfam" id="PF01556">
    <property type="entry name" value="DnaJ_C"/>
    <property type="match status" value="1"/>
</dbReference>